<dbReference type="Proteomes" id="UP000254866">
    <property type="component" value="Unassembled WGS sequence"/>
</dbReference>
<proteinExistence type="predicted"/>
<dbReference type="FunFam" id="3.40.50.720:FF:000418">
    <property type="entry name" value="UDP-glucose 4-epimerase 5"/>
    <property type="match status" value="1"/>
</dbReference>
<dbReference type="PANTHER" id="PTHR43725:SF3">
    <property type="entry name" value="UDP-GLUCOSE 4-EPIMERASE (EUROFUNG)"/>
    <property type="match status" value="1"/>
</dbReference>
<dbReference type="EMBL" id="NPIC01000001">
    <property type="protein sequence ID" value="RDL42048.1"/>
    <property type="molecule type" value="Genomic_DNA"/>
</dbReference>
<protein>
    <submittedName>
        <fullName evidence="6">NAD(P)-binding Rossmann-fold containing protein</fullName>
    </submittedName>
</protein>
<dbReference type="STRING" id="2656787.A0A370U2N7"/>
<reference evidence="6 7" key="1">
    <citation type="journal article" date="2018" name="IMA Fungus">
        <title>IMA Genome-F 9: Draft genome sequence of Annulohypoxylon stygium, Aspergillus mulundensis, Berkeleyomyces basicola (syn. Thielaviopsis basicola), Ceratocystis smalleyi, two Cercospora beticola strains, Coleophoma cylindrospora, Fusarium fracticaudum, Phialophora cf. hyalina, and Morchella septimelata.</title>
        <authorList>
            <person name="Wingfield B.D."/>
            <person name="Bills G.F."/>
            <person name="Dong Y."/>
            <person name="Huang W."/>
            <person name="Nel W.J."/>
            <person name="Swalarsk-Parry B.S."/>
            <person name="Vaghefi N."/>
            <person name="Wilken P.M."/>
            <person name="An Z."/>
            <person name="de Beer Z.W."/>
            <person name="De Vos L."/>
            <person name="Chen L."/>
            <person name="Duong T.A."/>
            <person name="Gao Y."/>
            <person name="Hammerbacher A."/>
            <person name="Kikkert J.R."/>
            <person name="Li Y."/>
            <person name="Li H."/>
            <person name="Li K."/>
            <person name="Li Q."/>
            <person name="Liu X."/>
            <person name="Ma X."/>
            <person name="Naidoo K."/>
            <person name="Pethybridge S.J."/>
            <person name="Sun J."/>
            <person name="Steenkamp E.T."/>
            <person name="van der Nest M.A."/>
            <person name="van Wyk S."/>
            <person name="Wingfield M.J."/>
            <person name="Xiong C."/>
            <person name="Yue Q."/>
            <person name="Zhang X."/>
        </authorList>
    </citation>
    <scope>NUCLEOTIDE SEQUENCE [LARGE SCALE GENOMIC DNA]</scope>
    <source>
        <strain evidence="6 7">BP 5553</strain>
    </source>
</reference>
<dbReference type="Gene3D" id="3.40.50.720">
    <property type="entry name" value="NAD(P)-binding Rossmann-like Domain"/>
    <property type="match status" value="1"/>
</dbReference>
<evidence type="ECO:0000256" key="4">
    <source>
        <dbReference type="SAM" id="MobiDB-lite"/>
    </source>
</evidence>
<keyword evidence="3" id="KW-0413">Isomerase</keyword>
<dbReference type="OrthoDB" id="9402762at2759"/>
<sequence>MPCSTTSSGASTPGGFSSGSDSGFVDTPFTERSILFDDHDIHVAVQQSTSDQHILVVGGCGFIGSHTAWELAKAGYNVIIIDNLSNAFNSVFHRLEAMVAHHYDTVKVGSRRPSLKLYEADFRDTQTLTTILEAYEVPLGFGEYPENRRRSNISGVIHFAAFKAVSESIKHPLKYYANNVGGLIDFCSLLGDFGIKNFVFSSSATVYGTVADIGIPLREEYCSQTKTVFHDDDGLKKVVESGSTGLTNPYGRTKWMCEAILNDLAHADPEWTITALRYFNPIGCDESGLLGEDPRAAATNLMPVVLRVITGESPVLNIYGDDYDTHDGTAVRDYIHVTDLALGHLAALKSRAAQGFRVYNLGTGQGYSVLDVVAAMEQVSQRKIPTKLVGRREGDVGMCVAKAGRAREELGWRTEKSLEMCCRDIWRFLERAATESNAVL</sequence>
<comment type="caution">
    <text evidence="6">The sequence shown here is derived from an EMBL/GenBank/DDBJ whole genome shotgun (WGS) entry which is preliminary data.</text>
</comment>
<dbReference type="GO" id="GO:0006012">
    <property type="term" value="P:galactose metabolic process"/>
    <property type="evidence" value="ECO:0007669"/>
    <property type="project" value="InterPro"/>
</dbReference>
<dbReference type="CDD" id="cd05247">
    <property type="entry name" value="UDP_G4E_1_SDR_e"/>
    <property type="match status" value="1"/>
</dbReference>
<dbReference type="Pfam" id="PF16363">
    <property type="entry name" value="GDP_Man_Dehyd"/>
    <property type="match status" value="1"/>
</dbReference>
<evidence type="ECO:0000256" key="3">
    <source>
        <dbReference type="ARBA" id="ARBA00023235"/>
    </source>
</evidence>
<keyword evidence="2" id="KW-0520">NAD</keyword>
<gene>
    <name evidence="6" type="ORF">BP5553_02027</name>
</gene>
<dbReference type="Gene3D" id="3.90.25.10">
    <property type="entry name" value="UDP-galactose 4-epimerase, domain 1"/>
    <property type="match status" value="1"/>
</dbReference>
<dbReference type="AlphaFoldDB" id="A0A370U2N7"/>
<evidence type="ECO:0000256" key="1">
    <source>
        <dbReference type="ARBA" id="ARBA00001911"/>
    </source>
</evidence>
<evidence type="ECO:0000313" key="6">
    <source>
        <dbReference type="EMBL" id="RDL42048.1"/>
    </source>
</evidence>
<organism evidence="6 7">
    <name type="scientific">Venustampulla echinocandica</name>
    <dbReference type="NCBI Taxonomy" id="2656787"/>
    <lineage>
        <taxon>Eukaryota</taxon>
        <taxon>Fungi</taxon>
        <taxon>Dikarya</taxon>
        <taxon>Ascomycota</taxon>
        <taxon>Pezizomycotina</taxon>
        <taxon>Leotiomycetes</taxon>
        <taxon>Helotiales</taxon>
        <taxon>Pleuroascaceae</taxon>
        <taxon>Venustampulla</taxon>
    </lineage>
</organism>
<feature type="region of interest" description="Disordered" evidence="4">
    <location>
        <begin position="1"/>
        <end position="22"/>
    </location>
</feature>
<accession>A0A370U2N7</accession>
<dbReference type="InterPro" id="IPR016040">
    <property type="entry name" value="NAD(P)-bd_dom"/>
</dbReference>
<name>A0A370U2N7_9HELO</name>
<evidence type="ECO:0000256" key="2">
    <source>
        <dbReference type="ARBA" id="ARBA00023027"/>
    </source>
</evidence>
<evidence type="ECO:0000313" key="7">
    <source>
        <dbReference type="Proteomes" id="UP000254866"/>
    </source>
</evidence>
<dbReference type="SUPFAM" id="SSF51735">
    <property type="entry name" value="NAD(P)-binding Rossmann-fold domains"/>
    <property type="match status" value="1"/>
</dbReference>
<comment type="cofactor">
    <cofactor evidence="1">
        <name>NAD(+)</name>
        <dbReference type="ChEBI" id="CHEBI:57540"/>
    </cofactor>
</comment>
<dbReference type="NCBIfam" id="TIGR01179">
    <property type="entry name" value="galE"/>
    <property type="match status" value="1"/>
</dbReference>
<evidence type="ECO:0000259" key="5">
    <source>
        <dbReference type="Pfam" id="PF16363"/>
    </source>
</evidence>
<dbReference type="GO" id="GO:0005829">
    <property type="term" value="C:cytosol"/>
    <property type="evidence" value="ECO:0007669"/>
    <property type="project" value="TreeGrafter"/>
</dbReference>
<dbReference type="RefSeq" id="XP_031874704.1">
    <property type="nucleotide sequence ID" value="XM_032010650.1"/>
</dbReference>
<dbReference type="GO" id="GO:0003978">
    <property type="term" value="F:UDP-glucose 4-epimerase activity"/>
    <property type="evidence" value="ECO:0007669"/>
    <property type="project" value="InterPro"/>
</dbReference>
<feature type="domain" description="NAD(P)-binding" evidence="5">
    <location>
        <begin position="55"/>
        <end position="424"/>
    </location>
</feature>
<keyword evidence="7" id="KW-1185">Reference proteome</keyword>
<dbReference type="PANTHER" id="PTHR43725">
    <property type="entry name" value="UDP-GLUCOSE 4-EPIMERASE"/>
    <property type="match status" value="1"/>
</dbReference>
<dbReference type="InterPro" id="IPR005886">
    <property type="entry name" value="UDP_G4E"/>
</dbReference>
<dbReference type="InterPro" id="IPR036291">
    <property type="entry name" value="NAD(P)-bd_dom_sf"/>
</dbReference>
<dbReference type="GeneID" id="43594876"/>